<keyword evidence="1" id="KW-0472">Membrane</keyword>
<keyword evidence="3" id="KW-1185">Reference proteome</keyword>
<accession>A0ABZ2J2A7</accession>
<feature type="transmembrane region" description="Helical" evidence="1">
    <location>
        <begin position="109"/>
        <end position="127"/>
    </location>
</feature>
<name>A0ABZ2J2A7_9CHLR</name>
<evidence type="ECO:0000256" key="1">
    <source>
        <dbReference type="SAM" id="Phobius"/>
    </source>
</evidence>
<protein>
    <recommendedName>
        <fullName evidence="4">TM2 domain-containing protein</fullName>
    </recommendedName>
</protein>
<dbReference type="EMBL" id="CP146612">
    <property type="protein sequence ID" value="WWX25013.1"/>
    <property type="molecule type" value="Genomic_DNA"/>
</dbReference>
<gene>
    <name evidence="2" type="ORF">V8247_07055</name>
</gene>
<feature type="transmembrane region" description="Helical" evidence="1">
    <location>
        <begin position="6"/>
        <end position="27"/>
    </location>
</feature>
<organism evidence="2 3">
    <name type="scientific">Candidatus Dehalogenimonas loeffleri</name>
    <dbReference type="NCBI Taxonomy" id="3127115"/>
    <lineage>
        <taxon>Bacteria</taxon>
        <taxon>Bacillati</taxon>
        <taxon>Chloroflexota</taxon>
        <taxon>Dehalococcoidia</taxon>
        <taxon>Dehalococcoidales</taxon>
        <taxon>Dehalococcoidaceae</taxon>
        <taxon>Dehalogenimonas</taxon>
    </lineage>
</organism>
<sequence length="149" mass="17364">MKYGLGEIILIIALIGLVGVRVFLYALGSLHKKESGKYVTSKGTIHIPKVDLDRIPTSKRVQIETMPIEKQVAFLDEYLWRTKNLPEAYLHWAFFGMHYTYLVRDDLQFRYWLTLGGLLVWAVIDLFRMPEMVMAYNLKLVDRVLKELG</sequence>
<keyword evidence="1" id="KW-0812">Transmembrane</keyword>
<proteinExistence type="predicted"/>
<reference evidence="2 3" key="1">
    <citation type="submission" date="2024-03" db="EMBL/GenBank/DDBJ databases">
        <title>A Dehalogenimonas Isolated from Estuarine Sediments Dihaloeliminates Chlorinated Alkanes.</title>
        <authorList>
            <person name="Yang Y."/>
            <person name="Wang H."/>
        </authorList>
    </citation>
    <scope>NUCLEOTIDE SEQUENCE [LARGE SCALE GENOMIC DNA]</scope>
    <source>
        <strain evidence="2 3">W</strain>
    </source>
</reference>
<evidence type="ECO:0008006" key="4">
    <source>
        <dbReference type="Google" id="ProtNLM"/>
    </source>
</evidence>
<evidence type="ECO:0000313" key="3">
    <source>
        <dbReference type="Proteomes" id="UP001375370"/>
    </source>
</evidence>
<dbReference type="RefSeq" id="WP_338737146.1">
    <property type="nucleotide sequence ID" value="NZ_CP146612.1"/>
</dbReference>
<keyword evidence="1" id="KW-1133">Transmembrane helix</keyword>
<evidence type="ECO:0000313" key="2">
    <source>
        <dbReference type="EMBL" id="WWX25013.1"/>
    </source>
</evidence>
<dbReference type="Proteomes" id="UP001375370">
    <property type="component" value="Chromosome"/>
</dbReference>